<dbReference type="Proteomes" id="UP000504633">
    <property type="component" value="Unplaced"/>
</dbReference>
<name>A0A6J1MBH6_DROHY</name>
<protein>
    <submittedName>
        <fullName evidence="3">Uncharacterized protein LOC111602974 isoform X1</fullName>
    </submittedName>
</protein>
<dbReference type="RefSeq" id="XP_023176131.1">
    <property type="nucleotide sequence ID" value="XM_023320363.2"/>
</dbReference>
<feature type="region of interest" description="Disordered" evidence="1">
    <location>
        <begin position="27"/>
        <end position="58"/>
    </location>
</feature>
<proteinExistence type="predicted"/>
<feature type="compositionally biased region" description="Polar residues" evidence="1">
    <location>
        <begin position="362"/>
        <end position="375"/>
    </location>
</feature>
<dbReference type="AlphaFoldDB" id="A0A6J1MBH6"/>
<gene>
    <name evidence="3" type="primary">LOC111602974</name>
</gene>
<organism evidence="2 3">
    <name type="scientific">Drosophila hydei</name>
    <name type="common">Fruit fly</name>
    <dbReference type="NCBI Taxonomy" id="7224"/>
    <lineage>
        <taxon>Eukaryota</taxon>
        <taxon>Metazoa</taxon>
        <taxon>Ecdysozoa</taxon>
        <taxon>Arthropoda</taxon>
        <taxon>Hexapoda</taxon>
        <taxon>Insecta</taxon>
        <taxon>Pterygota</taxon>
        <taxon>Neoptera</taxon>
        <taxon>Endopterygota</taxon>
        <taxon>Diptera</taxon>
        <taxon>Brachycera</taxon>
        <taxon>Muscomorpha</taxon>
        <taxon>Ephydroidea</taxon>
        <taxon>Drosophilidae</taxon>
        <taxon>Drosophila</taxon>
    </lineage>
</organism>
<dbReference type="GeneID" id="111602974"/>
<evidence type="ECO:0000256" key="1">
    <source>
        <dbReference type="SAM" id="MobiDB-lite"/>
    </source>
</evidence>
<accession>A0A6J1MBH6</accession>
<evidence type="ECO:0000313" key="2">
    <source>
        <dbReference type="Proteomes" id="UP000504633"/>
    </source>
</evidence>
<dbReference type="OMA" id="RPQHQLW"/>
<keyword evidence="2" id="KW-1185">Reference proteome</keyword>
<evidence type="ECO:0000313" key="3">
    <source>
        <dbReference type="RefSeq" id="XP_023176131.1"/>
    </source>
</evidence>
<reference evidence="3" key="1">
    <citation type="submission" date="2025-08" db="UniProtKB">
        <authorList>
            <consortium name="RefSeq"/>
        </authorList>
    </citation>
    <scope>IDENTIFICATION</scope>
    <source>
        <strain evidence="3">15085-1641.00</strain>
        <tissue evidence="3">Whole body</tissue>
    </source>
</reference>
<feature type="compositionally biased region" description="Polar residues" evidence="1">
    <location>
        <begin position="341"/>
        <end position="353"/>
    </location>
</feature>
<dbReference type="KEGG" id="dhe:111602974"/>
<dbReference type="OrthoDB" id="8067121at2759"/>
<feature type="compositionally biased region" description="Polar residues" evidence="1">
    <location>
        <begin position="43"/>
        <end position="57"/>
    </location>
</feature>
<sequence>MFPNYCFTKAPNDYGYDLLYMPKNSYKPSCHQSSRGDSRPLRQRSQVKSYDPVSQQPLKEHLEGLRSLHGQRSPGRSVEFNLPDQQLYRERENAGGIDREYNKNLLQDTLQQHQQHAAPASNNVPDFKMGTSETCSDFFNILYDNVLDAVHAAIDQMVTKHFSHIISRMEQISSNLTQQESLMKQQNSDVMGKILDQNESSLNQFKFVAQMLIDNQTLFYRALNNVRTSKKHCKDSPTEESKCYSVDCGQRLLDEYEIEQKESPSKQRPQHQLWEQQDLQTINQLPTSKSCHHKASKCGNANTSKITSLQRSGKRISTASMPDLHRSTLFPSSRTPICKSTKYSHQRSITPTPWTHLGTGIRGSQATQPSTTGSNRKCRCQISASTPTQAQSLGSKRKLRSFGKSLQSLEDERFHK</sequence>
<feature type="compositionally biased region" description="Polar residues" evidence="1">
    <location>
        <begin position="382"/>
        <end position="394"/>
    </location>
</feature>
<feature type="region of interest" description="Disordered" evidence="1">
    <location>
        <begin position="341"/>
        <end position="399"/>
    </location>
</feature>